<dbReference type="PANTHER" id="PTHR46825:SF7">
    <property type="entry name" value="D-ALANYL-D-ALANINE CARBOXYPEPTIDASE"/>
    <property type="match status" value="1"/>
</dbReference>
<gene>
    <name evidence="2" type="ORF">ACFP3V_11895</name>
</gene>
<proteinExistence type="predicted"/>
<organism evidence="2 3">
    <name type="scientific">Streptacidiphilus monticola</name>
    <dbReference type="NCBI Taxonomy" id="2161674"/>
    <lineage>
        <taxon>Bacteria</taxon>
        <taxon>Bacillati</taxon>
        <taxon>Actinomycetota</taxon>
        <taxon>Actinomycetes</taxon>
        <taxon>Kitasatosporales</taxon>
        <taxon>Streptomycetaceae</taxon>
        <taxon>Streptacidiphilus</taxon>
    </lineage>
</organism>
<dbReference type="GO" id="GO:0016787">
    <property type="term" value="F:hydrolase activity"/>
    <property type="evidence" value="ECO:0007669"/>
    <property type="project" value="UniProtKB-KW"/>
</dbReference>
<keyword evidence="2" id="KW-0378">Hydrolase</keyword>
<feature type="domain" description="Beta-lactamase-related" evidence="1">
    <location>
        <begin position="16"/>
        <end position="322"/>
    </location>
</feature>
<sequence>MHGSDLLQTALDELAHDRGPGVFALVADAGDVVFTGSVGTADLERPRVITAEDRFRIASVTKTYLATVVLQLVAEQQLHLYDGLAALLPGLVPESGAITVELLLRMRSGLPDYVRDVLGDPPEVARLQRYFAPQELISRALSQPDRWAPGKGWRYSNTDYVLLGLIVERVTQQPLGEIFHERIFRSLGLSSTYLPGRELHIEGRHSRGYLRQDLTSGYVDATEFTPSECWAAGAIISTPPEVARFLDALLSGRLLPAHLLAAMRRTQSADADLGYGMGLARYTLRNGTVVYGHGGTHFGVDCYAFRSDHGRTVIIYQNSWDRVTRGIPRQNPFLDAAFAASGLDRPVTVKSTPPLAP</sequence>
<dbReference type="PANTHER" id="PTHR46825">
    <property type="entry name" value="D-ALANYL-D-ALANINE-CARBOXYPEPTIDASE/ENDOPEPTIDASE AMPH"/>
    <property type="match status" value="1"/>
</dbReference>
<evidence type="ECO:0000313" key="2">
    <source>
        <dbReference type="EMBL" id="MFC5907915.1"/>
    </source>
</evidence>
<dbReference type="Proteomes" id="UP001596174">
    <property type="component" value="Unassembled WGS sequence"/>
</dbReference>
<accession>A0ABW1G1T6</accession>
<reference evidence="3" key="1">
    <citation type="journal article" date="2019" name="Int. J. Syst. Evol. Microbiol.">
        <title>The Global Catalogue of Microorganisms (GCM) 10K type strain sequencing project: providing services to taxonomists for standard genome sequencing and annotation.</title>
        <authorList>
            <consortium name="The Broad Institute Genomics Platform"/>
            <consortium name="The Broad Institute Genome Sequencing Center for Infectious Disease"/>
            <person name="Wu L."/>
            <person name="Ma J."/>
        </authorList>
    </citation>
    <scope>NUCLEOTIDE SEQUENCE [LARGE SCALE GENOMIC DNA]</scope>
    <source>
        <strain evidence="3">JCM 4816</strain>
    </source>
</reference>
<name>A0ABW1G1T6_9ACTN</name>
<dbReference type="InterPro" id="IPR012338">
    <property type="entry name" value="Beta-lactam/transpept-like"/>
</dbReference>
<dbReference type="SUPFAM" id="SSF56601">
    <property type="entry name" value="beta-lactamase/transpeptidase-like"/>
    <property type="match status" value="1"/>
</dbReference>
<dbReference type="Gene3D" id="3.40.710.10">
    <property type="entry name" value="DD-peptidase/beta-lactamase superfamily"/>
    <property type="match status" value="1"/>
</dbReference>
<dbReference type="Pfam" id="PF00144">
    <property type="entry name" value="Beta-lactamase"/>
    <property type="match status" value="1"/>
</dbReference>
<evidence type="ECO:0000259" key="1">
    <source>
        <dbReference type="Pfam" id="PF00144"/>
    </source>
</evidence>
<dbReference type="EMBL" id="JBHSQJ010000046">
    <property type="protein sequence ID" value="MFC5907915.1"/>
    <property type="molecule type" value="Genomic_DNA"/>
</dbReference>
<keyword evidence="3" id="KW-1185">Reference proteome</keyword>
<comment type="caution">
    <text evidence="2">The sequence shown here is derived from an EMBL/GenBank/DDBJ whole genome shotgun (WGS) entry which is preliminary data.</text>
</comment>
<dbReference type="EC" id="3.-.-.-" evidence="2"/>
<dbReference type="RefSeq" id="WP_380582815.1">
    <property type="nucleotide sequence ID" value="NZ_JBHSQJ010000046.1"/>
</dbReference>
<dbReference type="InterPro" id="IPR050491">
    <property type="entry name" value="AmpC-like"/>
</dbReference>
<protein>
    <submittedName>
        <fullName evidence="2">Serine hydrolase domain-containing protein</fullName>
        <ecNumber evidence="2">3.-.-.-</ecNumber>
    </submittedName>
</protein>
<evidence type="ECO:0000313" key="3">
    <source>
        <dbReference type="Proteomes" id="UP001596174"/>
    </source>
</evidence>
<dbReference type="InterPro" id="IPR001466">
    <property type="entry name" value="Beta-lactam-related"/>
</dbReference>